<gene>
    <name evidence="4" type="ORF">SK128_000816</name>
</gene>
<dbReference type="AlphaFoldDB" id="A0AAN8WKT6"/>
<keyword evidence="5" id="KW-1185">Reference proteome</keyword>
<dbReference type="EMBL" id="JAXCGZ010018999">
    <property type="protein sequence ID" value="KAK7066842.1"/>
    <property type="molecule type" value="Genomic_DNA"/>
</dbReference>
<evidence type="ECO:0000256" key="1">
    <source>
        <dbReference type="ARBA" id="ARBA00005964"/>
    </source>
</evidence>
<dbReference type="InterPro" id="IPR002018">
    <property type="entry name" value="CarbesteraseB"/>
</dbReference>
<comment type="similarity">
    <text evidence="1">Belongs to the type-B carboxylesterase/lipase family.</text>
</comment>
<evidence type="ECO:0000259" key="3">
    <source>
        <dbReference type="Pfam" id="PF00135"/>
    </source>
</evidence>
<sequence length="134" mass="15464">MYGDRRFVAPMDESVTFHSRDSAHGKHVYFYELQHRGLASFGDLYNLSFGEHWISHGDDLQYLFNDLSYYPPLQRKDDLMVSKIMLTLWSNFAATGNPTPNQSLGFRWAPVNGSCLHYLGITTSPNMQPYVRTH</sequence>
<dbReference type="SUPFAM" id="SSF53474">
    <property type="entry name" value="alpha/beta-Hydrolases"/>
    <property type="match status" value="1"/>
</dbReference>
<feature type="non-terminal residue" evidence="4">
    <location>
        <position position="134"/>
    </location>
</feature>
<reference evidence="4 5" key="1">
    <citation type="submission" date="2023-11" db="EMBL/GenBank/DDBJ databases">
        <title>Halocaridina rubra genome assembly.</title>
        <authorList>
            <person name="Smith C."/>
        </authorList>
    </citation>
    <scope>NUCLEOTIDE SEQUENCE [LARGE SCALE GENOMIC DNA]</scope>
    <source>
        <strain evidence="4">EP-1</strain>
        <tissue evidence="4">Whole</tissue>
    </source>
</reference>
<dbReference type="PANTHER" id="PTHR43903">
    <property type="entry name" value="NEUROLIGIN"/>
    <property type="match status" value="1"/>
</dbReference>
<evidence type="ECO:0000313" key="4">
    <source>
        <dbReference type="EMBL" id="KAK7066842.1"/>
    </source>
</evidence>
<dbReference type="Proteomes" id="UP001381693">
    <property type="component" value="Unassembled WGS sequence"/>
</dbReference>
<comment type="caution">
    <text evidence="4">The sequence shown here is derived from an EMBL/GenBank/DDBJ whole genome shotgun (WGS) entry which is preliminary data.</text>
</comment>
<protein>
    <recommendedName>
        <fullName evidence="3">Carboxylesterase type B domain-containing protein</fullName>
    </recommendedName>
</protein>
<dbReference type="InterPro" id="IPR051093">
    <property type="entry name" value="Neuroligin/BSAL"/>
</dbReference>
<evidence type="ECO:0000313" key="5">
    <source>
        <dbReference type="Proteomes" id="UP001381693"/>
    </source>
</evidence>
<feature type="domain" description="Carboxylesterase type B" evidence="3">
    <location>
        <begin position="1"/>
        <end position="128"/>
    </location>
</feature>
<evidence type="ECO:0000256" key="2">
    <source>
        <dbReference type="ARBA" id="ARBA00023180"/>
    </source>
</evidence>
<name>A0AAN8WKT6_HALRR</name>
<dbReference type="InterPro" id="IPR029058">
    <property type="entry name" value="AB_hydrolase_fold"/>
</dbReference>
<dbReference type="Pfam" id="PF00135">
    <property type="entry name" value="COesterase"/>
    <property type="match status" value="1"/>
</dbReference>
<accession>A0AAN8WKT6</accession>
<keyword evidence="2" id="KW-0325">Glycoprotein</keyword>
<organism evidence="4 5">
    <name type="scientific">Halocaridina rubra</name>
    <name type="common">Hawaiian red shrimp</name>
    <dbReference type="NCBI Taxonomy" id="373956"/>
    <lineage>
        <taxon>Eukaryota</taxon>
        <taxon>Metazoa</taxon>
        <taxon>Ecdysozoa</taxon>
        <taxon>Arthropoda</taxon>
        <taxon>Crustacea</taxon>
        <taxon>Multicrustacea</taxon>
        <taxon>Malacostraca</taxon>
        <taxon>Eumalacostraca</taxon>
        <taxon>Eucarida</taxon>
        <taxon>Decapoda</taxon>
        <taxon>Pleocyemata</taxon>
        <taxon>Caridea</taxon>
        <taxon>Atyoidea</taxon>
        <taxon>Atyidae</taxon>
        <taxon>Halocaridina</taxon>
    </lineage>
</organism>
<proteinExistence type="inferred from homology"/>
<dbReference type="Gene3D" id="3.40.50.1820">
    <property type="entry name" value="alpha/beta hydrolase"/>
    <property type="match status" value="1"/>
</dbReference>